<dbReference type="EMBL" id="HE616890">
    <property type="protein sequence ID" value="CCE95966.1"/>
    <property type="molecule type" value="Genomic_DNA"/>
</dbReference>
<evidence type="ECO:0000256" key="6">
    <source>
        <dbReference type="SAM" id="Phobius"/>
    </source>
</evidence>
<evidence type="ECO:0000313" key="7">
    <source>
        <dbReference type="EMBL" id="CCE95966.1"/>
    </source>
</evidence>
<evidence type="ECO:0000256" key="3">
    <source>
        <dbReference type="ARBA" id="ARBA00022989"/>
    </source>
</evidence>
<dbReference type="PATRIC" id="fig|380.5.peg.1555"/>
<feature type="transmembrane region" description="Helical" evidence="6">
    <location>
        <begin position="98"/>
        <end position="117"/>
    </location>
</feature>
<dbReference type="KEGG" id="sfh:SFHH103_01468"/>
<keyword evidence="3 6" id="KW-1133">Transmembrane helix</keyword>
<name>G9A6T6_SINF1</name>
<protein>
    <submittedName>
        <fullName evidence="7">Uncharacterized protein ypfJ</fullName>
    </submittedName>
</protein>
<keyword evidence="4 6" id="KW-0472">Membrane</keyword>
<dbReference type="PANTHER" id="PTHR30168:SF0">
    <property type="entry name" value="INNER MEMBRANE PROTEIN"/>
    <property type="match status" value="1"/>
</dbReference>
<dbReference type="PANTHER" id="PTHR30168">
    <property type="entry name" value="PUTATIVE MEMBRANE PROTEIN YPFJ"/>
    <property type="match status" value="1"/>
</dbReference>
<dbReference type="InterPro" id="IPR007343">
    <property type="entry name" value="Uncharacterised_pept_Zn_put"/>
</dbReference>
<dbReference type="eggNOG" id="COG2321">
    <property type="taxonomic scope" value="Bacteria"/>
</dbReference>
<dbReference type="GO" id="GO:0016020">
    <property type="term" value="C:membrane"/>
    <property type="evidence" value="ECO:0007669"/>
    <property type="project" value="UniProtKB-SubCell"/>
</dbReference>
<feature type="compositionally biased region" description="Gly residues" evidence="5">
    <location>
        <begin position="71"/>
        <end position="86"/>
    </location>
</feature>
<organism evidence="7 8">
    <name type="scientific">Sinorhizobium fredii (strain HH103)</name>
    <dbReference type="NCBI Taxonomy" id="1117943"/>
    <lineage>
        <taxon>Bacteria</taxon>
        <taxon>Pseudomonadati</taxon>
        <taxon>Pseudomonadota</taxon>
        <taxon>Alphaproteobacteria</taxon>
        <taxon>Hyphomicrobiales</taxon>
        <taxon>Rhizobiaceae</taxon>
        <taxon>Sinorhizobium/Ensifer group</taxon>
        <taxon>Sinorhizobium</taxon>
    </lineage>
</organism>
<evidence type="ECO:0000256" key="1">
    <source>
        <dbReference type="ARBA" id="ARBA00004167"/>
    </source>
</evidence>
<feature type="region of interest" description="Disordered" evidence="5">
    <location>
        <begin position="56"/>
        <end position="86"/>
    </location>
</feature>
<accession>G9A6T6</accession>
<evidence type="ECO:0000256" key="2">
    <source>
        <dbReference type="ARBA" id="ARBA00022692"/>
    </source>
</evidence>
<dbReference type="Pfam" id="PF04228">
    <property type="entry name" value="Zn_peptidase"/>
    <property type="match status" value="1"/>
</dbReference>
<proteinExistence type="predicted"/>
<sequence>MAAARARTGRSYPENDPSDETAPWRLRFTWIVVRAYNYSTRQGGSDVSGGQIMEWKGRRQSSNVEDQRGASPGGLGGGPFGRGGGFRIPTGGGGMRRAGGGLSFGTIIFLVILYFILRAMGIDMLQVLEGGPVNMPGFEQSDGSEAPRGSAEEEEMKSFMATVLAETEDTWNGIFQAGGQQYEEPKLVLFNGAVQSACGFAQAASGPFYCPGDRKVYLDMSFFEELAQKFEAAGDFAQAYVLAHEVGHHVQNLVGVLPKFNQMRQRMSEVEANQMSIRVELQADCFAGIWGKYTEQKGLLERGDLEEALNAATQIGDDTLQKRTQGYVVPESFNHGTSEQRMKWFRRGFDSGRMSDCDTFSGSV</sequence>
<keyword evidence="2 6" id="KW-0812">Transmembrane</keyword>
<evidence type="ECO:0000256" key="5">
    <source>
        <dbReference type="SAM" id="MobiDB-lite"/>
    </source>
</evidence>
<dbReference type="STRING" id="1117943.SFHH103_01468"/>
<gene>
    <name evidence="7" type="ordered locus">SFHH103_01468</name>
</gene>
<dbReference type="Proteomes" id="UP000007735">
    <property type="component" value="Chromosome"/>
</dbReference>
<comment type="subcellular location">
    <subcellularLocation>
        <location evidence="1">Membrane</location>
        <topology evidence="1">Single-pass membrane protein</topology>
    </subcellularLocation>
</comment>
<reference evidence="7 8" key="1">
    <citation type="journal article" date="2012" name="J. Bacteriol.">
        <title>Genome sequence of the soybean symbiont Sinorhizobium fredii HH103.</title>
        <authorList>
            <person name="Weidner S."/>
            <person name="Becker A."/>
            <person name="Bonilla I."/>
            <person name="Jaenicke S."/>
            <person name="Lloret J."/>
            <person name="Margaret I."/>
            <person name="Puhler A."/>
            <person name="Ruiz-Sainz J.E."/>
            <person name="Schneiker-Bekel S."/>
            <person name="Szczepanowski R."/>
            <person name="Vinardell J.M."/>
            <person name="Zehner S."/>
            <person name="Gottfert M."/>
        </authorList>
    </citation>
    <scope>NUCLEOTIDE SEQUENCE [LARGE SCALE GENOMIC DNA]</scope>
    <source>
        <strain evidence="7 8">HH103</strain>
    </source>
</reference>
<evidence type="ECO:0000313" key="8">
    <source>
        <dbReference type="Proteomes" id="UP000007735"/>
    </source>
</evidence>
<dbReference type="HOGENOM" id="CLU_059329_0_0_5"/>
<dbReference type="AlphaFoldDB" id="G9A6T6"/>
<evidence type="ECO:0000256" key="4">
    <source>
        <dbReference type="ARBA" id="ARBA00023136"/>
    </source>
</evidence>